<dbReference type="GO" id="GO:0005694">
    <property type="term" value="C:chromosome"/>
    <property type="evidence" value="ECO:0007669"/>
    <property type="project" value="TreeGrafter"/>
</dbReference>
<dbReference type="PROSITE" id="PS51192">
    <property type="entry name" value="HELICASE_ATP_BIND_1"/>
    <property type="match status" value="1"/>
</dbReference>
<comment type="caution">
    <text evidence="3">The sequence shown here is derived from an EMBL/GenBank/DDBJ whole genome shotgun (WGS) entry which is preliminary data.</text>
</comment>
<dbReference type="Pfam" id="PF00270">
    <property type="entry name" value="DEAD"/>
    <property type="match status" value="1"/>
</dbReference>
<protein>
    <submittedName>
        <fullName evidence="3">P-loop containing nucleoside triphosphate hydrolase protein</fullName>
    </submittedName>
</protein>
<feature type="domain" description="Helicase ATP-binding" evidence="2">
    <location>
        <begin position="27"/>
        <end position="199"/>
    </location>
</feature>
<dbReference type="InterPro" id="IPR027417">
    <property type="entry name" value="P-loop_NTPase"/>
</dbReference>
<dbReference type="PANTHER" id="PTHR13710">
    <property type="entry name" value="DNA HELICASE RECQ FAMILY MEMBER"/>
    <property type="match status" value="1"/>
</dbReference>
<dbReference type="Gene3D" id="3.40.50.300">
    <property type="entry name" value="P-loop containing nucleotide triphosphate hydrolases"/>
    <property type="match status" value="1"/>
</dbReference>
<sequence length="205" mass="22921">PSLALIRAQTEEVFRCRACLWQLKVAEAFLLQDRDIICVAGTGKGKTLTFWMPLLFDSTSVQVVITPLNLLGEQNVMDLKRAGISAISIHAETATAYNFQAIENLEYRVVVISPEQVMKDGGGFETLLKNPLFVSHMMGMVIDEAHCVSSWGEFRPEYKELGRLRFILPLEIPFLVTSVTLSSSTLQDVTRLLHLQSGDKLITIH</sequence>
<dbReference type="GeneID" id="64694436"/>
<dbReference type="EMBL" id="JABBWM010000342">
    <property type="protein sequence ID" value="KAG2082331.1"/>
    <property type="molecule type" value="Genomic_DNA"/>
</dbReference>
<dbReference type="Proteomes" id="UP000823399">
    <property type="component" value="Unassembled WGS sequence"/>
</dbReference>
<dbReference type="OrthoDB" id="10261556at2759"/>
<evidence type="ECO:0000259" key="2">
    <source>
        <dbReference type="PROSITE" id="PS51192"/>
    </source>
</evidence>
<dbReference type="SMART" id="SM00487">
    <property type="entry name" value="DEXDc"/>
    <property type="match status" value="1"/>
</dbReference>
<dbReference type="AlphaFoldDB" id="A0A9P7EQ53"/>
<dbReference type="GO" id="GO:0005524">
    <property type="term" value="F:ATP binding"/>
    <property type="evidence" value="ECO:0007669"/>
    <property type="project" value="InterPro"/>
</dbReference>
<evidence type="ECO:0000256" key="1">
    <source>
        <dbReference type="ARBA" id="ARBA00005446"/>
    </source>
</evidence>
<evidence type="ECO:0000313" key="3">
    <source>
        <dbReference type="EMBL" id="KAG2082331.1"/>
    </source>
</evidence>
<accession>A0A9P7EQ53</accession>
<evidence type="ECO:0000313" key="4">
    <source>
        <dbReference type="Proteomes" id="UP000823399"/>
    </source>
</evidence>
<dbReference type="RefSeq" id="XP_041284286.1">
    <property type="nucleotide sequence ID" value="XM_041432177.1"/>
</dbReference>
<dbReference type="PANTHER" id="PTHR13710:SF120">
    <property type="entry name" value="BIFUNCTIONAL 3'-5' EXONUCLEASE_ATP-DEPENDENT HELICASE WRN"/>
    <property type="match status" value="1"/>
</dbReference>
<proteinExistence type="inferred from homology"/>
<organism evidence="3 4">
    <name type="scientific">Suillus discolor</name>
    <dbReference type="NCBI Taxonomy" id="1912936"/>
    <lineage>
        <taxon>Eukaryota</taxon>
        <taxon>Fungi</taxon>
        <taxon>Dikarya</taxon>
        <taxon>Basidiomycota</taxon>
        <taxon>Agaricomycotina</taxon>
        <taxon>Agaricomycetes</taxon>
        <taxon>Agaricomycetidae</taxon>
        <taxon>Boletales</taxon>
        <taxon>Suillineae</taxon>
        <taxon>Suillaceae</taxon>
        <taxon>Suillus</taxon>
    </lineage>
</organism>
<keyword evidence="3" id="KW-0378">Hydrolase</keyword>
<dbReference type="SUPFAM" id="SSF52540">
    <property type="entry name" value="P-loop containing nucleoside triphosphate hydrolases"/>
    <property type="match status" value="1"/>
</dbReference>
<dbReference type="GO" id="GO:0005737">
    <property type="term" value="C:cytoplasm"/>
    <property type="evidence" value="ECO:0007669"/>
    <property type="project" value="TreeGrafter"/>
</dbReference>
<feature type="non-terminal residue" evidence="3">
    <location>
        <position position="205"/>
    </location>
</feature>
<dbReference type="InterPro" id="IPR011545">
    <property type="entry name" value="DEAD/DEAH_box_helicase_dom"/>
</dbReference>
<comment type="similarity">
    <text evidence="1">Belongs to the helicase family. RecQ subfamily.</text>
</comment>
<dbReference type="InterPro" id="IPR014001">
    <property type="entry name" value="Helicase_ATP-bd"/>
</dbReference>
<dbReference type="GO" id="GO:0005634">
    <property type="term" value="C:nucleus"/>
    <property type="evidence" value="ECO:0007669"/>
    <property type="project" value="TreeGrafter"/>
</dbReference>
<keyword evidence="4" id="KW-1185">Reference proteome</keyword>
<dbReference type="GO" id="GO:0003676">
    <property type="term" value="F:nucleic acid binding"/>
    <property type="evidence" value="ECO:0007669"/>
    <property type="project" value="InterPro"/>
</dbReference>
<dbReference type="GO" id="GO:0009378">
    <property type="term" value="F:four-way junction helicase activity"/>
    <property type="evidence" value="ECO:0007669"/>
    <property type="project" value="TreeGrafter"/>
</dbReference>
<name>A0A9P7EQ53_9AGAM</name>
<dbReference type="GO" id="GO:0000724">
    <property type="term" value="P:double-strand break repair via homologous recombination"/>
    <property type="evidence" value="ECO:0007669"/>
    <property type="project" value="TreeGrafter"/>
</dbReference>
<dbReference type="GO" id="GO:0043138">
    <property type="term" value="F:3'-5' DNA helicase activity"/>
    <property type="evidence" value="ECO:0007669"/>
    <property type="project" value="TreeGrafter"/>
</dbReference>
<dbReference type="GO" id="GO:0016787">
    <property type="term" value="F:hydrolase activity"/>
    <property type="evidence" value="ECO:0007669"/>
    <property type="project" value="UniProtKB-KW"/>
</dbReference>
<reference evidence="3" key="1">
    <citation type="journal article" date="2020" name="New Phytol.">
        <title>Comparative genomics reveals dynamic genome evolution in host specialist ectomycorrhizal fungi.</title>
        <authorList>
            <person name="Lofgren L.A."/>
            <person name="Nguyen N.H."/>
            <person name="Vilgalys R."/>
            <person name="Ruytinx J."/>
            <person name="Liao H.L."/>
            <person name="Branco S."/>
            <person name="Kuo A."/>
            <person name="LaButti K."/>
            <person name="Lipzen A."/>
            <person name="Andreopoulos W."/>
            <person name="Pangilinan J."/>
            <person name="Riley R."/>
            <person name="Hundley H."/>
            <person name="Na H."/>
            <person name="Barry K."/>
            <person name="Grigoriev I.V."/>
            <person name="Stajich J.E."/>
            <person name="Kennedy P.G."/>
        </authorList>
    </citation>
    <scope>NUCLEOTIDE SEQUENCE</scope>
    <source>
        <strain evidence="3">FC423</strain>
    </source>
</reference>
<gene>
    <name evidence="3" type="ORF">F5147DRAFT_590415</name>
</gene>